<dbReference type="PANTHER" id="PTHR35664">
    <property type="entry name" value="SPERMATID-SPECIFIC MANCHETTE-RELATED PROTEIN 1"/>
    <property type="match status" value="1"/>
</dbReference>
<dbReference type="GO" id="GO:0043014">
    <property type="term" value="F:alpha-tubulin binding"/>
    <property type="evidence" value="ECO:0007669"/>
    <property type="project" value="TreeGrafter"/>
</dbReference>
<sequence length="291" mass="32574">MFLYPKQHKTPVSTYTDSYRPPYSVKKALCDRRLVEPWKENKFVTQVSAVRVGNLSISATAQVLPFYSPQILPGGRCCLEEPLLLFHNPRGPRLSPAPLDTAACHFRIAEKYRPVVVGDDKYMSRRTSPSTTAWSMEPSYLPLLPKVDCACTMLVSIRLTGWLLLLPLTFPHHPSALEKVVAADMVHRVPVYTVTGKIPFQSYYVPCSGRHCCLRGIDYYLGGTPATRKKLFSVEERAVMSCCYLGEAVVKHTPRMGVSMLGPIQRPWDCKAPQILPGSIPLVLGPHQCFL</sequence>
<name>A0A8B9F713_9PSIT</name>
<protein>
    <submittedName>
        <fullName evidence="1">Uncharacterized protein</fullName>
    </submittedName>
</protein>
<organism evidence="1 2">
    <name type="scientific">Amazona collaria</name>
    <name type="common">yellow-billed parrot</name>
    <dbReference type="NCBI Taxonomy" id="241587"/>
    <lineage>
        <taxon>Eukaryota</taxon>
        <taxon>Metazoa</taxon>
        <taxon>Chordata</taxon>
        <taxon>Craniata</taxon>
        <taxon>Vertebrata</taxon>
        <taxon>Euteleostomi</taxon>
        <taxon>Archelosauria</taxon>
        <taxon>Archosauria</taxon>
        <taxon>Dinosauria</taxon>
        <taxon>Saurischia</taxon>
        <taxon>Theropoda</taxon>
        <taxon>Coelurosauria</taxon>
        <taxon>Aves</taxon>
        <taxon>Neognathae</taxon>
        <taxon>Neoaves</taxon>
        <taxon>Telluraves</taxon>
        <taxon>Australaves</taxon>
        <taxon>Psittaciformes</taxon>
        <taxon>Psittacidae</taxon>
        <taxon>Amazona</taxon>
    </lineage>
</organism>
<evidence type="ECO:0000313" key="2">
    <source>
        <dbReference type="Proteomes" id="UP000694522"/>
    </source>
</evidence>
<dbReference type="Proteomes" id="UP000694522">
    <property type="component" value="Unplaced"/>
</dbReference>
<dbReference type="InterPro" id="IPR028195">
    <property type="entry name" value="SPMIP6"/>
</dbReference>
<proteinExistence type="predicted"/>
<dbReference type="GO" id="GO:0002177">
    <property type="term" value="C:manchette"/>
    <property type="evidence" value="ECO:0007669"/>
    <property type="project" value="TreeGrafter"/>
</dbReference>
<keyword evidence="2" id="KW-1185">Reference proteome</keyword>
<dbReference type="Pfam" id="PF15181">
    <property type="entry name" value="SMRP1"/>
    <property type="match status" value="2"/>
</dbReference>
<evidence type="ECO:0000313" key="1">
    <source>
        <dbReference type="Ensembl" id="ENSACOP00000005752.1"/>
    </source>
</evidence>
<dbReference type="Ensembl" id="ENSACOT00000005959.1">
    <property type="protein sequence ID" value="ENSACOP00000005752.1"/>
    <property type="gene ID" value="ENSACOG00000004045.1"/>
</dbReference>
<dbReference type="PANTHER" id="PTHR35664:SF1">
    <property type="entry name" value="SPERMATID-SPECIFIC MANCHETTE-RELATED PROTEIN 1"/>
    <property type="match status" value="1"/>
</dbReference>
<reference evidence="1" key="2">
    <citation type="submission" date="2025-09" db="UniProtKB">
        <authorList>
            <consortium name="Ensembl"/>
        </authorList>
    </citation>
    <scope>IDENTIFICATION</scope>
</reference>
<accession>A0A8B9F713</accession>
<dbReference type="AlphaFoldDB" id="A0A8B9F713"/>
<dbReference type="GO" id="GO:0048471">
    <property type="term" value="C:perinuclear region of cytoplasm"/>
    <property type="evidence" value="ECO:0007669"/>
    <property type="project" value="TreeGrafter"/>
</dbReference>
<reference evidence="1" key="1">
    <citation type="submission" date="2025-08" db="UniProtKB">
        <authorList>
            <consortium name="Ensembl"/>
        </authorList>
    </citation>
    <scope>IDENTIFICATION</scope>
</reference>